<dbReference type="STRING" id="796620.VIBC2010_09622"/>
<gene>
    <name evidence="1" type="ORF">VIBC2010_09622</name>
</gene>
<accession>E3BHD7</accession>
<dbReference type="eggNOG" id="ENOG5031MX0">
    <property type="taxonomic scope" value="Bacteria"/>
</dbReference>
<keyword evidence="2" id="KW-1185">Reference proteome</keyword>
<proteinExistence type="predicted"/>
<organism evidence="1 2">
    <name type="scientific">Vibrio caribbeanicus ATCC BAA-2122</name>
    <dbReference type="NCBI Taxonomy" id="796620"/>
    <lineage>
        <taxon>Bacteria</taxon>
        <taxon>Pseudomonadati</taxon>
        <taxon>Pseudomonadota</taxon>
        <taxon>Gammaproteobacteria</taxon>
        <taxon>Vibrionales</taxon>
        <taxon>Vibrionaceae</taxon>
        <taxon>Vibrio</taxon>
    </lineage>
</organism>
<protein>
    <submittedName>
        <fullName evidence="1">Uncharacterized protein</fullName>
    </submittedName>
</protein>
<sequence length="283" mass="33494">MNSKNIYKIHLDKYLSARSPLEREQLLGQLTDFERYQVESELQRHIGVGEDFFSFESAKRQKDPIYDNLLNQDIPLWQRECSPFSTPSYTKAHLKNINLKAPAEYTNQYMGEPIKLYYQSSLVYGHLYSAVHYILHAVMQNVKAWGDAKYCHAINNELNDIHAKRKHNLISMGTVNTDDYSQLKAYFQNHYSEWFSLHYMDWFLEVNENLNHQTPSTFVREFRDSQNLPHVEFICKNQGSLRMVRPHHFVQDVTKMLSPNQYLDYEIDKLTGKVVKQCLKKGW</sequence>
<evidence type="ECO:0000313" key="1">
    <source>
        <dbReference type="EMBL" id="EFP97525.1"/>
    </source>
</evidence>
<dbReference type="EMBL" id="AEIU01000056">
    <property type="protein sequence ID" value="EFP97525.1"/>
    <property type="molecule type" value="Genomic_DNA"/>
</dbReference>
<reference evidence="1 2" key="1">
    <citation type="journal article" date="2012" name="Int. J. Syst. Evol. Microbiol.">
        <title>Vibrio caribbeanicus sp. nov., isolated from the marine sponge Scleritoderma cyanea.</title>
        <authorList>
            <person name="Hoffmann M."/>
            <person name="Monday S.R."/>
            <person name="Allard M.W."/>
            <person name="Strain E.A."/>
            <person name="Whittaker P."/>
            <person name="Naum M."/>
            <person name="McCarthy P.J."/>
            <person name="Lopez J.V."/>
            <person name="Fischer M."/>
            <person name="Brown E.W."/>
        </authorList>
    </citation>
    <scope>NUCLEOTIDE SEQUENCE [LARGE SCALE GENOMIC DNA]</scope>
    <source>
        <strain evidence="1 2">ATCC BAA-2122</strain>
    </source>
</reference>
<dbReference type="Proteomes" id="UP000002943">
    <property type="component" value="Unassembled WGS sequence"/>
</dbReference>
<comment type="caution">
    <text evidence="1">The sequence shown here is derived from an EMBL/GenBank/DDBJ whole genome shotgun (WGS) entry which is preliminary data.</text>
</comment>
<dbReference type="OrthoDB" id="5829997at2"/>
<name>E3BHD7_9VIBR</name>
<dbReference type="RefSeq" id="WP_009600387.1">
    <property type="nucleotide sequence ID" value="NZ_AEIU01000056.1"/>
</dbReference>
<evidence type="ECO:0000313" key="2">
    <source>
        <dbReference type="Proteomes" id="UP000002943"/>
    </source>
</evidence>
<dbReference type="AlphaFoldDB" id="E3BHD7"/>